<organism evidence="9 10">
    <name type="scientific">Azospirillum isscasi</name>
    <dbReference type="NCBI Taxonomy" id="3053926"/>
    <lineage>
        <taxon>Bacteria</taxon>
        <taxon>Pseudomonadati</taxon>
        <taxon>Pseudomonadota</taxon>
        <taxon>Alphaproteobacteria</taxon>
        <taxon>Rhodospirillales</taxon>
        <taxon>Azospirillaceae</taxon>
        <taxon>Azospirillum</taxon>
    </lineage>
</organism>
<dbReference type="PIRSF" id="PIRSF001589">
    <property type="entry name" value="Asn_synthetase_glu-h"/>
    <property type="match status" value="1"/>
</dbReference>
<dbReference type="InterPro" id="IPR033738">
    <property type="entry name" value="AsnB_N"/>
</dbReference>
<dbReference type="GO" id="GO:0004066">
    <property type="term" value="F:asparagine synthase (glutamine-hydrolyzing) activity"/>
    <property type="evidence" value="ECO:0007669"/>
    <property type="project" value="UniProtKB-EC"/>
</dbReference>
<evidence type="ECO:0000256" key="5">
    <source>
        <dbReference type="ARBA" id="ARBA00022840"/>
    </source>
</evidence>
<evidence type="ECO:0000259" key="8">
    <source>
        <dbReference type="PROSITE" id="PS51278"/>
    </source>
</evidence>
<comment type="similarity">
    <text evidence="2">Belongs to the asparagine synthetase family.</text>
</comment>
<keyword evidence="5" id="KW-0067">ATP-binding</keyword>
<dbReference type="Gene3D" id="3.40.50.620">
    <property type="entry name" value="HUPs"/>
    <property type="match status" value="1"/>
</dbReference>
<dbReference type="Pfam" id="PF00733">
    <property type="entry name" value="Asn_synthase"/>
    <property type="match status" value="1"/>
</dbReference>
<proteinExistence type="inferred from homology"/>
<dbReference type="CDD" id="cd00712">
    <property type="entry name" value="AsnB"/>
    <property type="match status" value="1"/>
</dbReference>
<feature type="domain" description="Glutamine amidotransferase type-2" evidence="8">
    <location>
        <begin position="2"/>
        <end position="213"/>
    </location>
</feature>
<evidence type="ECO:0000313" key="9">
    <source>
        <dbReference type="EMBL" id="MDQ2105345.1"/>
    </source>
</evidence>
<dbReference type="CDD" id="cd01991">
    <property type="entry name" value="Asn_synthase_B_C"/>
    <property type="match status" value="1"/>
</dbReference>
<dbReference type="RefSeq" id="WP_306709813.1">
    <property type="nucleotide sequence ID" value="NZ_JAUJFI010000136.1"/>
</dbReference>
<dbReference type="EMBL" id="JAUJFI010000136">
    <property type="protein sequence ID" value="MDQ2105345.1"/>
    <property type="molecule type" value="Genomic_DNA"/>
</dbReference>
<keyword evidence="10" id="KW-1185">Reference proteome</keyword>
<dbReference type="SUPFAM" id="SSF52402">
    <property type="entry name" value="Adenine nucleotide alpha hydrolases-like"/>
    <property type="match status" value="1"/>
</dbReference>
<dbReference type="InterPro" id="IPR051786">
    <property type="entry name" value="ASN_synthetase/amidase"/>
</dbReference>
<dbReference type="Proteomes" id="UP001227317">
    <property type="component" value="Unassembled WGS sequence"/>
</dbReference>
<dbReference type="NCBIfam" id="TIGR01536">
    <property type="entry name" value="asn_synth_AEB"/>
    <property type="match status" value="1"/>
</dbReference>
<dbReference type="InterPro" id="IPR014729">
    <property type="entry name" value="Rossmann-like_a/b/a_fold"/>
</dbReference>
<name>A0ABU0WM79_9PROT</name>
<evidence type="ECO:0000256" key="3">
    <source>
        <dbReference type="ARBA" id="ARBA00012737"/>
    </source>
</evidence>
<keyword evidence="4" id="KW-0547">Nucleotide-binding</keyword>
<sequence>MCGICGIVGPAADAPSAVSRVRDMMALIAHRGPDGEGIESGRGFVFGHRRLAIIDIEGGRQPMRSPDGRYALTYNGEIYNHVELRRDLAERGERLRTASDTEVLLHTLITRGVDGLSALNGMYAFAFADEATGEWLLVRDPFGIKPLYYTQVRGGIAFASEIKALLSHPDARARSDWTALQQYLTFQFCLGDRTLFQGINKLEPGTWIRGRGADITARGTFWDLDWNIDTDHTDSYFRNHLRDLLQDSVRLQMRSDVPVGAYLSGGLDSSLVVSMAARHTAVPLPVFTGRFAEGPAYDETPYARLVAATAGANYREVVPDAESFVDLLPRLIYHLDEPVAGPGVFPQYMVSRLASEQGVKVVLGGQGGDEIFGGYARYIVGYLEQALKGAIFQTQEEGVHVVTLSSIIQNLPLLQQYTPMLSHFWKDGLFEPMDARYFRLIDRSPDLERLLSQEARASFSRAEIFEAFRSIFHHPGTQSYVNKMTHFDLKTLLPALLQVEDRVSMAVSMEARVPLLDTRIAESVSRMPPMVKFKGGQTKYIFRQAIADLLPDAILERKDKMGFPVPLTDWMRKGPVRDFVQDVLGSRRCRERGLFDPAGLDFVMNSDVAFGRQLWGVLCLELWHRQFIDL</sequence>
<dbReference type="InterPro" id="IPR017932">
    <property type="entry name" value="GATase_2_dom"/>
</dbReference>
<dbReference type="InterPro" id="IPR029055">
    <property type="entry name" value="Ntn_hydrolases_N"/>
</dbReference>
<reference evidence="9 10" key="1">
    <citation type="submission" date="2023-06" db="EMBL/GenBank/DDBJ databases">
        <title>Azospirillum isscasensis sp.nov, a bacterium isolated from rhizosphere soil of rice.</title>
        <authorList>
            <person name="Wang H."/>
        </authorList>
    </citation>
    <scope>NUCLEOTIDE SEQUENCE [LARGE SCALE GENOMIC DNA]</scope>
    <source>
        <strain evidence="9 10">C340-1</strain>
    </source>
</reference>
<dbReference type="PANTHER" id="PTHR43284">
    <property type="entry name" value="ASPARAGINE SYNTHETASE (GLUTAMINE-HYDROLYZING)"/>
    <property type="match status" value="1"/>
</dbReference>
<dbReference type="PANTHER" id="PTHR43284:SF1">
    <property type="entry name" value="ASPARAGINE SYNTHETASE"/>
    <property type="match status" value="1"/>
</dbReference>
<evidence type="ECO:0000313" key="10">
    <source>
        <dbReference type="Proteomes" id="UP001227317"/>
    </source>
</evidence>
<evidence type="ECO:0000256" key="1">
    <source>
        <dbReference type="ARBA" id="ARBA00005187"/>
    </source>
</evidence>
<evidence type="ECO:0000256" key="4">
    <source>
        <dbReference type="ARBA" id="ARBA00022741"/>
    </source>
</evidence>
<evidence type="ECO:0000256" key="6">
    <source>
        <dbReference type="ARBA" id="ARBA00022962"/>
    </source>
</evidence>
<dbReference type="Gene3D" id="3.60.20.10">
    <property type="entry name" value="Glutamine Phosphoribosylpyrophosphate, subunit 1, domain 1"/>
    <property type="match status" value="1"/>
</dbReference>
<protein>
    <recommendedName>
        <fullName evidence="3">asparagine synthase (glutamine-hydrolyzing)</fullName>
        <ecNumber evidence="3">6.3.5.4</ecNumber>
    </recommendedName>
</protein>
<keyword evidence="9" id="KW-0436">Ligase</keyword>
<gene>
    <name evidence="9" type="primary">asnB</name>
    <name evidence="9" type="ORF">QSG27_21785</name>
</gene>
<evidence type="ECO:0000256" key="7">
    <source>
        <dbReference type="ARBA" id="ARBA00048741"/>
    </source>
</evidence>
<keyword evidence="6" id="KW-0315">Glutamine amidotransferase</keyword>
<comment type="pathway">
    <text evidence="1">Amino-acid biosynthesis; L-asparagine biosynthesis; L-asparagine from L-aspartate (L-Gln route): step 1/1.</text>
</comment>
<evidence type="ECO:0000256" key="2">
    <source>
        <dbReference type="ARBA" id="ARBA00005752"/>
    </source>
</evidence>
<dbReference type="InterPro" id="IPR006426">
    <property type="entry name" value="Asn_synth_AEB"/>
</dbReference>
<dbReference type="InterPro" id="IPR001962">
    <property type="entry name" value="Asn_synthase"/>
</dbReference>
<dbReference type="EC" id="6.3.5.4" evidence="3"/>
<dbReference type="PROSITE" id="PS51278">
    <property type="entry name" value="GATASE_TYPE_2"/>
    <property type="match status" value="1"/>
</dbReference>
<comment type="caution">
    <text evidence="9">The sequence shown here is derived from an EMBL/GenBank/DDBJ whole genome shotgun (WGS) entry which is preliminary data.</text>
</comment>
<accession>A0ABU0WM79</accession>
<dbReference type="SUPFAM" id="SSF56235">
    <property type="entry name" value="N-terminal nucleophile aminohydrolases (Ntn hydrolases)"/>
    <property type="match status" value="1"/>
</dbReference>
<comment type="catalytic activity">
    <reaction evidence="7">
        <text>L-aspartate + L-glutamine + ATP + H2O = L-asparagine + L-glutamate + AMP + diphosphate + H(+)</text>
        <dbReference type="Rhea" id="RHEA:12228"/>
        <dbReference type="ChEBI" id="CHEBI:15377"/>
        <dbReference type="ChEBI" id="CHEBI:15378"/>
        <dbReference type="ChEBI" id="CHEBI:29985"/>
        <dbReference type="ChEBI" id="CHEBI:29991"/>
        <dbReference type="ChEBI" id="CHEBI:30616"/>
        <dbReference type="ChEBI" id="CHEBI:33019"/>
        <dbReference type="ChEBI" id="CHEBI:58048"/>
        <dbReference type="ChEBI" id="CHEBI:58359"/>
        <dbReference type="ChEBI" id="CHEBI:456215"/>
        <dbReference type="EC" id="6.3.5.4"/>
    </reaction>
</comment>
<dbReference type="Pfam" id="PF13537">
    <property type="entry name" value="GATase_7"/>
    <property type="match status" value="1"/>
</dbReference>